<sequence>FNRSFADPAWSTTGIRYWHKMESRGTKKPGKLE</sequence>
<feature type="non-terminal residue" evidence="1">
    <location>
        <position position="1"/>
    </location>
</feature>
<proteinExistence type="predicted"/>
<name>A0A6G0VLS9_APHCR</name>
<accession>A0A6G0VLS9</accession>
<keyword evidence="2" id="KW-1185">Reference proteome</keyword>
<protein>
    <submittedName>
        <fullName evidence="1">Repressor of the inhibitor of the protein kinase</fullName>
    </submittedName>
</protein>
<gene>
    <name evidence="1" type="ORF">FWK35_00028096</name>
</gene>
<evidence type="ECO:0000313" key="1">
    <source>
        <dbReference type="EMBL" id="KAF0700078.1"/>
    </source>
</evidence>
<dbReference type="AlphaFoldDB" id="A0A6G0VLS9"/>
<comment type="caution">
    <text evidence="1">The sequence shown here is derived from an EMBL/GenBank/DDBJ whole genome shotgun (WGS) entry which is preliminary data.</text>
</comment>
<reference evidence="1 2" key="1">
    <citation type="submission" date="2019-08" db="EMBL/GenBank/DDBJ databases">
        <title>Whole genome of Aphis craccivora.</title>
        <authorList>
            <person name="Voronova N.V."/>
            <person name="Shulinski R.S."/>
            <person name="Bandarenka Y.V."/>
            <person name="Zhorov D.G."/>
            <person name="Warner D."/>
        </authorList>
    </citation>
    <scope>NUCLEOTIDE SEQUENCE [LARGE SCALE GENOMIC DNA]</scope>
    <source>
        <strain evidence="1">180601</strain>
        <tissue evidence="1">Whole Body</tissue>
    </source>
</reference>
<organism evidence="1 2">
    <name type="scientific">Aphis craccivora</name>
    <name type="common">Cowpea aphid</name>
    <dbReference type="NCBI Taxonomy" id="307492"/>
    <lineage>
        <taxon>Eukaryota</taxon>
        <taxon>Metazoa</taxon>
        <taxon>Ecdysozoa</taxon>
        <taxon>Arthropoda</taxon>
        <taxon>Hexapoda</taxon>
        <taxon>Insecta</taxon>
        <taxon>Pterygota</taxon>
        <taxon>Neoptera</taxon>
        <taxon>Paraneoptera</taxon>
        <taxon>Hemiptera</taxon>
        <taxon>Sternorrhyncha</taxon>
        <taxon>Aphidomorpha</taxon>
        <taxon>Aphidoidea</taxon>
        <taxon>Aphididae</taxon>
        <taxon>Aphidini</taxon>
        <taxon>Aphis</taxon>
        <taxon>Aphis</taxon>
    </lineage>
</organism>
<evidence type="ECO:0000313" key="2">
    <source>
        <dbReference type="Proteomes" id="UP000478052"/>
    </source>
</evidence>
<dbReference type="Proteomes" id="UP000478052">
    <property type="component" value="Unassembled WGS sequence"/>
</dbReference>
<dbReference type="EMBL" id="VUJU01014823">
    <property type="protein sequence ID" value="KAF0700078.1"/>
    <property type="molecule type" value="Genomic_DNA"/>
</dbReference>